<accession>A0ABR2FZV6</accession>
<name>A0ABR2FZV6_9ROSI</name>
<proteinExistence type="predicted"/>
<gene>
    <name evidence="2" type="ORF">V6N12_024195</name>
</gene>
<evidence type="ECO:0000313" key="2">
    <source>
        <dbReference type="EMBL" id="KAK8589804.1"/>
    </source>
</evidence>
<keyword evidence="3" id="KW-1185">Reference proteome</keyword>
<evidence type="ECO:0000259" key="1">
    <source>
        <dbReference type="Pfam" id="PF04937"/>
    </source>
</evidence>
<protein>
    <recommendedName>
        <fullName evidence="1">DUF659 domain-containing protein</fullName>
    </recommendedName>
</protein>
<feature type="domain" description="DUF659" evidence="1">
    <location>
        <begin position="37"/>
        <end position="100"/>
    </location>
</feature>
<organism evidence="2 3">
    <name type="scientific">Hibiscus sabdariffa</name>
    <name type="common">roselle</name>
    <dbReference type="NCBI Taxonomy" id="183260"/>
    <lineage>
        <taxon>Eukaryota</taxon>
        <taxon>Viridiplantae</taxon>
        <taxon>Streptophyta</taxon>
        <taxon>Embryophyta</taxon>
        <taxon>Tracheophyta</taxon>
        <taxon>Spermatophyta</taxon>
        <taxon>Magnoliopsida</taxon>
        <taxon>eudicotyledons</taxon>
        <taxon>Gunneridae</taxon>
        <taxon>Pentapetalae</taxon>
        <taxon>rosids</taxon>
        <taxon>malvids</taxon>
        <taxon>Malvales</taxon>
        <taxon>Malvaceae</taxon>
        <taxon>Malvoideae</taxon>
        <taxon>Hibiscus</taxon>
    </lineage>
</organism>
<dbReference type="EMBL" id="JBBPBM010000004">
    <property type="protein sequence ID" value="KAK8589804.1"/>
    <property type="molecule type" value="Genomic_DNA"/>
</dbReference>
<sequence length="124" mass="14168">MLKLIFDEALPARIAESPFLPHVLHVATENGNVTSHTVEYYFDIVDEIGEEYIFQVVIDNEVAVKADGQILMQNRSHLYWLACSAHCLDLILEEIGALNSYDLRLLDLLPIPLLWKTLLEANKY</sequence>
<dbReference type="Proteomes" id="UP001472677">
    <property type="component" value="Unassembled WGS sequence"/>
</dbReference>
<evidence type="ECO:0000313" key="3">
    <source>
        <dbReference type="Proteomes" id="UP001472677"/>
    </source>
</evidence>
<dbReference type="Pfam" id="PF04937">
    <property type="entry name" value="DUF659"/>
    <property type="match status" value="1"/>
</dbReference>
<dbReference type="InterPro" id="IPR007021">
    <property type="entry name" value="DUF659"/>
</dbReference>
<comment type="caution">
    <text evidence="2">The sequence shown here is derived from an EMBL/GenBank/DDBJ whole genome shotgun (WGS) entry which is preliminary data.</text>
</comment>
<reference evidence="2 3" key="1">
    <citation type="journal article" date="2024" name="G3 (Bethesda)">
        <title>Genome assembly of Hibiscus sabdariffa L. provides insights into metabolisms of medicinal natural products.</title>
        <authorList>
            <person name="Kim T."/>
        </authorList>
    </citation>
    <scope>NUCLEOTIDE SEQUENCE [LARGE SCALE GENOMIC DNA]</scope>
    <source>
        <strain evidence="2">TK-2024</strain>
        <tissue evidence="2">Old leaves</tissue>
    </source>
</reference>